<protein>
    <submittedName>
        <fullName evidence="2">Uncharacterized protein</fullName>
    </submittedName>
</protein>
<proteinExistence type="predicted"/>
<keyword evidence="1" id="KW-1133">Transmembrane helix</keyword>
<organism evidence="2">
    <name type="scientific">Octopus bimaculoides</name>
    <name type="common">California two-spotted octopus</name>
    <dbReference type="NCBI Taxonomy" id="37653"/>
    <lineage>
        <taxon>Eukaryota</taxon>
        <taxon>Metazoa</taxon>
        <taxon>Spiralia</taxon>
        <taxon>Lophotrochozoa</taxon>
        <taxon>Mollusca</taxon>
        <taxon>Cephalopoda</taxon>
        <taxon>Coleoidea</taxon>
        <taxon>Octopodiformes</taxon>
        <taxon>Octopoda</taxon>
        <taxon>Incirrata</taxon>
        <taxon>Octopodidae</taxon>
        <taxon>Octopus</taxon>
    </lineage>
</organism>
<dbReference type="AlphaFoldDB" id="A0A0L8HC08"/>
<dbReference type="EMBL" id="KQ418590">
    <property type="protein sequence ID" value="KOF86604.1"/>
    <property type="molecule type" value="Genomic_DNA"/>
</dbReference>
<evidence type="ECO:0000313" key="2">
    <source>
        <dbReference type="EMBL" id="KOF86604.1"/>
    </source>
</evidence>
<evidence type="ECO:0000256" key="1">
    <source>
        <dbReference type="SAM" id="Phobius"/>
    </source>
</evidence>
<keyword evidence="1" id="KW-0472">Membrane</keyword>
<reference evidence="2" key="1">
    <citation type="submission" date="2015-07" db="EMBL/GenBank/DDBJ databases">
        <title>MeaNS - Measles Nucleotide Surveillance Program.</title>
        <authorList>
            <person name="Tran T."/>
            <person name="Druce J."/>
        </authorList>
    </citation>
    <scope>NUCLEOTIDE SEQUENCE</scope>
    <source>
        <strain evidence="2">UCB-OBI-ISO-001</strain>
        <tissue evidence="2">Gonad</tissue>
    </source>
</reference>
<feature type="transmembrane region" description="Helical" evidence="1">
    <location>
        <begin position="12"/>
        <end position="33"/>
    </location>
</feature>
<gene>
    <name evidence="2" type="ORF">OCBIM_22018273mg</name>
</gene>
<sequence>MISIVSKFLLEFHLQQMIFSFVPSLLLIILFFLSSTTTTTATNLTPLPTLVVPRFLRASPLV</sequence>
<name>A0A0L8HC08_OCTBM</name>
<accession>A0A0L8HC08</accession>
<keyword evidence="1" id="KW-0812">Transmembrane</keyword>